<sequence>MPITRIAISAQRFAQWHAQISIDLQQALEDHFSVPAGDCFQLFDCYSPGQRIVNPHYLCRAEAGRSDDFLLFQITAGKPRSHLQKQRFYQDLVTRLEQSLGISPHEVMVVIGFTEPEDWSFGSGKMFSLTDIPPPR</sequence>
<reference evidence="1 2" key="1">
    <citation type="submission" date="2017-07" db="EMBL/GenBank/DDBJ databases">
        <title>Raoultella ornithinolytica strain HH3 draft genome.</title>
        <authorList>
            <person name="Duceppe M.-O."/>
            <person name="Huang H."/>
            <person name="Phipps-Todd B."/>
        </authorList>
    </citation>
    <scope>NUCLEOTIDE SEQUENCE [LARGE SCALE GENOMIC DNA]</scope>
    <source>
        <strain evidence="1 2">HH3</strain>
    </source>
</reference>
<name>A0A4P1AUU0_RAOOR</name>
<dbReference type="PANTHER" id="PTHR38460">
    <property type="entry name" value="TAUTOMERASE YOLI-RELATED"/>
    <property type="match status" value="1"/>
</dbReference>
<evidence type="ECO:0000313" key="2">
    <source>
        <dbReference type="Proteomes" id="UP000229713"/>
    </source>
</evidence>
<dbReference type="Pfam" id="PF14552">
    <property type="entry name" value="Tautomerase_2"/>
    <property type="match status" value="1"/>
</dbReference>
<dbReference type="EMBL" id="NKYI01000019">
    <property type="protein sequence ID" value="PIK84010.1"/>
    <property type="molecule type" value="Genomic_DNA"/>
</dbReference>
<dbReference type="InterPro" id="IPR037479">
    <property type="entry name" value="Tauto_MSAD"/>
</dbReference>
<dbReference type="AlphaFoldDB" id="A0A4P1AUU0"/>
<accession>A0A4P1AUU0</accession>
<dbReference type="Gene3D" id="3.30.429.10">
    <property type="entry name" value="Macrophage Migration Inhibitory Factor"/>
    <property type="match status" value="1"/>
</dbReference>
<dbReference type="RefSeq" id="WP_015584395.1">
    <property type="nucleotide sequence ID" value="NZ_AP019669.1"/>
</dbReference>
<dbReference type="PANTHER" id="PTHR38460:SF1">
    <property type="entry name" value="TAUTOMERASE YOLI-RELATED"/>
    <property type="match status" value="1"/>
</dbReference>
<dbReference type="Proteomes" id="UP000229713">
    <property type="component" value="Unassembled WGS sequence"/>
</dbReference>
<protein>
    <submittedName>
        <fullName evidence="1">Tautomerase family protein</fullName>
    </submittedName>
</protein>
<evidence type="ECO:0000313" key="1">
    <source>
        <dbReference type="EMBL" id="PIK84010.1"/>
    </source>
</evidence>
<proteinExistence type="predicted"/>
<comment type="caution">
    <text evidence="1">The sequence shown here is derived from an EMBL/GenBank/DDBJ whole genome shotgun (WGS) entry which is preliminary data.</text>
</comment>
<organism evidence="1 2">
    <name type="scientific">Raoultella ornithinolytica</name>
    <name type="common">Klebsiella ornithinolytica</name>
    <dbReference type="NCBI Taxonomy" id="54291"/>
    <lineage>
        <taxon>Bacteria</taxon>
        <taxon>Pseudomonadati</taxon>
        <taxon>Pseudomonadota</taxon>
        <taxon>Gammaproteobacteria</taxon>
        <taxon>Enterobacterales</taxon>
        <taxon>Enterobacteriaceae</taxon>
        <taxon>Klebsiella/Raoultella group</taxon>
        <taxon>Raoultella</taxon>
    </lineage>
</organism>
<dbReference type="InterPro" id="IPR014347">
    <property type="entry name" value="Tautomerase/MIF_sf"/>
</dbReference>
<dbReference type="SUPFAM" id="SSF55331">
    <property type="entry name" value="Tautomerase/MIF"/>
    <property type="match status" value="1"/>
</dbReference>
<gene>
    <name evidence="1" type="ORF">CFY86_12540</name>
</gene>